<dbReference type="AlphaFoldDB" id="A0A517N3L7"/>
<dbReference type="GO" id="GO:0016491">
    <property type="term" value="F:oxidoreductase activity"/>
    <property type="evidence" value="ECO:0007669"/>
    <property type="project" value="UniProtKB-KW"/>
</dbReference>
<name>A0A517N3L7_9BACT</name>
<keyword evidence="4" id="KW-1185">Reference proteome</keyword>
<dbReference type="KEGG" id="amob:HG15A2_49350"/>
<evidence type="ECO:0000256" key="1">
    <source>
        <dbReference type="SAM" id="SignalP"/>
    </source>
</evidence>
<sequence precursor="true">MLRTLLISIESFVFSATLAMTLAQSTVAQTSTVRVASGLTLPLYAGAPAGDTERLFIAEQYHNSDDARIKILDLTTGVVQATPFIELTGLATGGEQGLLGVAFDPDYANNGHFYVNVTTDAGSGDTHIRRYTADGPNPLTATSASLSSQHEILSFNQPQGNHNGGWIGFSPNDDHLYIATGDGGSGNDSGTGHTANIGNAQDITNNLLGKMLRVDVNGDDFIGDATRNYAVPADNPFVNATGDDEIWSYGLRNPYRSSFDRATGDLWIGDVGQGQREEVDYQPADSTGGENYGWRLREGDIATPGVGGPKPPGNVDPIHDYTRGNGALQGTTVIGGHVYRGPVEHFQGHYLFSDIGSGNIWKLDPDAIDPSASVTRINNDLTPDAGSLSQISSFGEDDAGNLYLTARGGNVFRVTSASQDAIWNGDDAGAGAVGNGTTWVSDANWTRGDTVDQAIVTEDHAIFAAGSSQSTINLGNDRTVSAVTFQADYTLTDFQLTVLSGNITVDSGVTATIEATLAADSTNHSLRKLGGGTLLVNGLAGQVAVKAGTLGGQGTMSHLTVQAGGTVAPGTTDFPTGQLTVQDSFTMVEGATLAVEIGGTSAVEDYDLLAVTGTAAIDGTLDVSFIDGFQPSAGDAFTFLNAESLVGEFDSVTIPSIAGQLVGFISLGVNTAELIVTFGADFDRDLDVDGADLLAIQLADPSLVPLWQDQYGNDASALAAAEQVPEPATGLLLLASLALAPLRRKP</sequence>
<evidence type="ECO:0000313" key="3">
    <source>
        <dbReference type="EMBL" id="QDT01588.1"/>
    </source>
</evidence>
<feature type="domain" description="Glucose/Sorbosone dehydrogenase" evidence="2">
    <location>
        <begin position="68"/>
        <end position="374"/>
    </location>
</feature>
<dbReference type="EC" id="1.1.5.-" evidence="3"/>
<dbReference type="InterPro" id="IPR012938">
    <property type="entry name" value="Glc/Sorbosone_DH"/>
</dbReference>
<feature type="chain" id="PRO_5021886561" evidence="1">
    <location>
        <begin position="20"/>
        <end position="746"/>
    </location>
</feature>
<accession>A0A517N3L7</accession>
<dbReference type="RefSeq" id="WP_145063803.1">
    <property type="nucleotide sequence ID" value="NZ_CP036263.1"/>
</dbReference>
<dbReference type="PANTHER" id="PTHR19328:SF75">
    <property type="entry name" value="ALDOSE SUGAR DEHYDROGENASE YLII"/>
    <property type="match status" value="1"/>
</dbReference>
<proteinExistence type="predicted"/>
<dbReference type="InterPro" id="IPR011050">
    <property type="entry name" value="Pectin_lyase_fold/virulence"/>
</dbReference>
<organism evidence="3 4">
    <name type="scientific">Adhaeretor mobilis</name>
    <dbReference type="NCBI Taxonomy" id="1930276"/>
    <lineage>
        <taxon>Bacteria</taxon>
        <taxon>Pseudomonadati</taxon>
        <taxon>Planctomycetota</taxon>
        <taxon>Planctomycetia</taxon>
        <taxon>Pirellulales</taxon>
        <taxon>Lacipirellulaceae</taxon>
        <taxon>Adhaeretor</taxon>
    </lineage>
</organism>
<dbReference type="EMBL" id="CP036263">
    <property type="protein sequence ID" value="QDT01588.1"/>
    <property type="molecule type" value="Genomic_DNA"/>
</dbReference>
<dbReference type="Pfam" id="PF07995">
    <property type="entry name" value="GSDH"/>
    <property type="match status" value="1"/>
</dbReference>
<dbReference type="InterPro" id="IPR011041">
    <property type="entry name" value="Quinoprot_gluc/sorb_DH_b-prop"/>
</dbReference>
<dbReference type="OrthoDB" id="9770043at2"/>
<dbReference type="InterPro" id="IPR011042">
    <property type="entry name" value="6-blade_b-propeller_TolB-like"/>
</dbReference>
<keyword evidence="1" id="KW-0732">Signal</keyword>
<reference evidence="3 4" key="1">
    <citation type="submission" date="2019-02" db="EMBL/GenBank/DDBJ databases">
        <title>Deep-cultivation of Planctomycetes and their phenomic and genomic characterization uncovers novel biology.</title>
        <authorList>
            <person name="Wiegand S."/>
            <person name="Jogler M."/>
            <person name="Boedeker C."/>
            <person name="Pinto D."/>
            <person name="Vollmers J."/>
            <person name="Rivas-Marin E."/>
            <person name="Kohn T."/>
            <person name="Peeters S.H."/>
            <person name="Heuer A."/>
            <person name="Rast P."/>
            <person name="Oberbeckmann S."/>
            <person name="Bunk B."/>
            <person name="Jeske O."/>
            <person name="Meyerdierks A."/>
            <person name="Storesund J.E."/>
            <person name="Kallscheuer N."/>
            <person name="Luecker S."/>
            <person name="Lage O.M."/>
            <person name="Pohl T."/>
            <person name="Merkel B.J."/>
            <person name="Hornburger P."/>
            <person name="Mueller R.-W."/>
            <person name="Bruemmer F."/>
            <person name="Labrenz M."/>
            <person name="Spormann A.M."/>
            <person name="Op den Camp H."/>
            <person name="Overmann J."/>
            <person name="Amann R."/>
            <person name="Jetten M.S.M."/>
            <person name="Mascher T."/>
            <person name="Medema M.H."/>
            <person name="Devos D.P."/>
            <person name="Kaster A.-K."/>
            <person name="Ovreas L."/>
            <person name="Rohde M."/>
            <person name="Galperin M.Y."/>
            <person name="Jogler C."/>
        </authorList>
    </citation>
    <scope>NUCLEOTIDE SEQUENCE [LARGE SCALE GENOMIC DNA]</scope>
    <source>
        <strain evidence="3 4">HG15A2</strain>
    </source>
</reference>
<dbReference type="Proteomes" id="UP000319852">
    <property type="component" value="Chromosome"/>
</dbReference>
<gene>
    <name evidence="3" type="primary">yliI_3</name>
    <name evidence="3" type="ORF">HG15A2_49350</name>
</gene>
<dbReference type="SUPFAM" id="SSF50952">
    <property type="entry name" value="Soluble quinoprotein glucose dehydrogenase"/>
    <property type="match status" value="1"/>
</dbReference>
<evidence type="ECO:0000313" key="4">
    <source>
        <dbReference type="Proteomes" id="UP000319852"/>
    </source>
</evidence>
<dbReference type="Gene3D" id="2.120.10.30">
    <property type="entry name" value="TolB, C-terminal domain"/>
    <property type="match status" value="1"/>
</dbReference>
<feature type="signal peptide" evidence="1">
    <location>
        <begin position="1"/>
        <end position="19"/>
    </location>
</feature>
<evidence type="ECO:0000259" key="2">
    <source>
        <dbReference type="Pfam" id="PF07995"/>
    </source>
</evidence>
<keyword evidence="3" id="KW-0560">Oxidoreductase</keyword>
<dbReference type="PANTHER" id="PTHR19328">
    <property type="entry name" value="HEDGEHOG-INTERACTING PROTEIN"/>
    <property type="match status" value="1"/>
</dbReference>
<dbReference type="SUPFAM" id="SSF51126">
    <property type="entry name" value="Pectin lyase-like"/>
    <property type="match status" value="1"/>
</dbReference>
<protein>
    <submittedName>
        <fullName evidence="3">Soluble aldose sugar dehydrogenase YliI</fullName>
        <ecNumber evidence="3">1.1.5.-</ecNumber>
    </submittedName>
</protein>